<feature type="region of interest" description="Disordered" evidence="1">
    <location>
        <begin position="17"/>
        <end position="52"/>
    </location>
</feature>
<gene>
    <name evidence="2" type="ORF">AB8O55_07735</name>
</gene>
<organism evidence="2 3">
    <name type="scientific">Saccharopolyspora cebuensis</name>
    <dbReference type="NCBI Taxonomy" id="418759"/>
    <lineage>
        <taxon>Bacteria</taxon>
        <taxon>Bacillati</taxon>
        <taxon>Actinomycetota</taxon>
        <taxon>Actinomycetes</taxon>
        <taxon>Pseudonocardiales</taxon>
        <taxon>Pseudonocardiaceae</taxon>
        <taxon>Saccharopolyspora</taxon>
    </lineage>
</organism>
<name>A0ABV4CDX5_9PSEU</name>
<reference evidence="2 3" key="1">
    <citation type="submission" date="2024-08" db="EMBL/GenBank/DDBJ databases">
        <title>Genome mining of Saccharopolyspora cebuensis PGLac3 from Nigerian medicinal plant.</title>
        <authorList>
            <person name="Ezeobiora C.E."/>
            <person name="Igbokwe N.H."/>
            <person name="Amin D.H."/>
            <person name="Mendie U.E."/>
        </authorList>
    </citation>
    <scope>NUCLEOTIDE SEQUENCE [LARGE SCALE GENOMIC DNA]</scope>
    <source>
        <strain evidence="2 3">PGLac3</strain>
    </source>
</reference>
<keyword evidence="3" id="KW-1185">Reference proteome</keyword>
<feature type="compositionally biased region" description="Basic and acidic residues" evidence="1">
    <location>
        <begin position="17"/>
        <end position="28"/>
    </location>
</feature>
<comment type="caution">
    <text evidence="2">The sequence shown here is derived from an EMBL/GenBank/DDBJ whole genome shotgun (WGS) entry which is preliminary data.</text>
</comment>
<evidence type="ECO:0000313" key="2">
    <source>
        <dbReference type="EMBL" id="MEY8039285.1"/>
    </source>
</evidence>
<proteinExistence type="predicted"/>
<sequence length="52" mass="5791">MTANAEVFRIEVVHPAHPDHDDYLDRLGGEPFDPAATDQGLSRPAREPLRLP</sequence>
<accession>A0ABV4CDX5</accession>
<evidence type="ECO:0000256" key="1">
    <source>
        <dbReference type="SAM" id="MobiDB-lite"/>
    </source>
</evidence>
<dbReference type="RefSeq" id="WP_345358140.1">
    <property type="nucleotide sequence ID" value="NZ_BAABII010000003.1"/>
</dbReference>
<evidence type="ECO:0000313" key="3">
    <source>
        <dbReference type="Proteomes" id="UP001564626"/>
    </source>
</evidence>
<dbReference type="Proteomes" id="UP001564626">
    <property type="component" value="Unassembled WGS sequence"/>
</dbReference>
<dbReference type="EMBL" id="JBGEHV010000010">
    <property type="protein sequence ID" value="MEY8039285.1"/>
    <property type="molecule type" value="Genomic_DNA"/>
</dbReference>
<protein>
    <submittedName>
        <fullName evidence="2">Uncharacterized protein</fullName>
    </submittedName>
</protein>